<name>A0A2T5J209_9GAMM</name>
<evidence type="ECO:0000313" key="15">
    <source>
        <dbReference type="EMBL" id="PTQ90467.1"/>
    </source>
</evidence>
<evidence type="ECO:0000256" key="1">
    <source>
        <dbReference type="ARBA" id="ARBA00004442"/>
    </source>
</evidence>
<keyword evidence="4" id="KW-1134">Transmembrane beta strand</keyword>
<dbReference type="RefSeq" id="WP_107864906.1">
    <property type="nucleotide sequence ID" value="NZ_QAON01000003.1"/>
</dbReference>
<dbReference type="GO" id="GO:0097347">
    <property type="term" value="C:TAM protein secretion complex"/>
    <property type="evidence" value="ECO:0007669"/>
    <property type="project" value="TreeGrafter"/>
</dbReference>
<evidence type="ECO:0000256" key="5">
    <source>
        <dbReference type="ARBA" id="ARBA00022692"/>
    </source>
</evidence>
<comment type="caution">
    <text evidence="15">The sequence shown here is derived from an EMBL/GenBank/DDBJ whole genome shotgun (WGS) entry which is preliminary data.</text>
</comment>
<evidence type="ECO:0000256" key="3">
    <source>
        <dbReference type="ARBA" id="ARBA00015419"/>
    </source>
</evidence>
<comment type="similarity">
    <text evidence="2">Belongs to the TamA family.</text>
</comment>
<dbReference type="Gene3D" id="3.10.20.310">
    <property type="entry name" value="membrane protein fhac"/>
    <property type="match status" value="3"/>
</dbReference>
<dbReference type="InterPro" id="IPR010827">
    <property type="entry name" value="BamA/TamA_POTRA"/>
</dbReference>
<dbReference type="GO" id="GO:0009279">
    <property type="term" value="C:cell outer membrane"/>
    <property type="evidence" value="ECO:0007669"/>
    <property type="project" value="UniProtKB-SubCell"/>
</dbReference>
<evidence type="ECO:0000256" key="2">
    <source>
        <dbReference type="ARBA" id="ARBA00010248"/>
    </source>
</evidence>
<keyword evidence="8" id="KW-0998">Cell outer membrane</keyword>
<protein>
    <recommendedName>
        <fullName evidence="3">Translocation and assembly module subunit TamA</fullName>
    </recommendedName>
    <alternativeName>
        <fullName evidence="9">Autotransporter assembly factor TamA</fullName>
    </alternativeName>
</protein>
<evidence type="ECO:0000259" key="12">
    <source>
        <dbReference type="Pfam" id="PF01103"/>
    </source>
</evidence>
<dbReference type="PANTHER" id="PTHR12815:SF47">
    <property type="entry name" value="TRANSLOCATION AND ASSEMBLY MODULE SUBUNIT TAMA"/>
    <property type="match status" value="1"/>
</dbReference>
<gene>
    <name evidence="15" type="ORF">C8N29_103220</name>
</gene>
<evidence type="ECO:0000256" key="9">
    <source>
        <dbReference type="ARBA" id="ARBA00033063"/>
    </source>
</evidence>
<evidence type="ECO:0000313" key="16">
    <source>
        <dbReference type="Proteomes" id="UP000244223"/>
    </source>
</evidence>
<proteinExistence type="inferred from homology"/>
<keyword evidence="7" id="KW-0472">Membrane</keyword>
<sequence>MRVVALCLLLSMTCNQPVLAKEDSEKGLLETYVAKITKKEGAKIDLQIVGVNADIKANIESYVGELSEDDLKNWRETVSRLRKSTRDALESVGYYKPDLEFSRQNQQVVITVKLNEPVIIEKINLNYQGDASNDIAFTALRETLPIKEQQILHHGKYEASKAQIQNMALERGYFDAKWQNHEVIVTQPTQVATINLNYDSGVRYRFGTVSFHQPQKTELPLEQSLLEKLVPFNEGDAYEADKIIKFNKTLLDSRYFNDVRVRANPELALDQEVPIDVTLVVDRPNQLDVGAGYATDIGARLSFAWRRSLLNEQGHSIETTSEISQVRQSIDFKYGIPWSHPVNDTLQLIAGVKREDIDDGTITNNAILGVERQRKRESGWQTNESIRWSRESFRKDNGESGQSDLLLPGYSISRVRTKGSSTDPTSGDRQYYQVEFASPDLLSDADLLALRAGWRMLRTYFDRHQLGLRADIGSILSADFDSVPLNMRFYAGGDQSVRGYDYKSLSPRDETNTVVGASNLVSLSSEYTFKLTSKWRVATFVDMGNAFDALSAGLKTGTGLGVRWISPVGPVRLDLAWGISEANPTPRIHFFMGPAL</sequence>
<dbReference type="Pfam" id="PF01103">
    <property type="entry name" value="Omp85"/>
    <property type="match status" value="1"/>
</dbReference>
<dbReference type="Gene3D" id="2.40.160.50">
    <property type="entry name" value="membrane protein fhac: a member of the omp85/tpsb transporter family"/>
    <property type="match status" value="1"/>
</dbReference>
<dbReference type="InterPro" id="IPR039910">
    <property type="entry name" value="D15-like"/>
</dbReference>
<dbReference type="PANTHER" id="PTHR12815">
    <property type="entry name" value="SORTING AND ASSEMBLY MACHINERY SAMM50 PROTEIN FAMILY MEMBER"/>
    <property type="match status" value="1"/>
</dbReference>
<keyword evidence="16" id="KW-1185">Reference proteome</keyword>
<keyword evidence="6 11" id="KW-0732">Signal</keyword>
<dbReference type="AlphaFoldDB" id="A0A2T5J209"/>
<comment type="subcellular location">
    <subcellularLocation>
        <location evidence="1">Cell outer membrane</location>
    </subcellularLocation>
</comment>
<evidence type="ECO:0000256" key="7">
    <source>
        <dbReference type="ARBA" id="ARBA00023136"/>
    </source>
</evidence>
<feature type="domain" description="POTRA" evidence="13">
    <location>
        <begin position="138"/>
        <end position="199"/>
    </location>
</feature>
<feature type="domain" description="POTRA" evidence="13">
    <location>
        <begin position="221"/>
        <end position="282"/>
    </location>
</feature>
<evidence type="ECO:0000256" key="6">
    <source>
        <dbReference type="ARBA" id="ARBA00022729"/>
    </source>
</evidence>
<feature type="domain" description="Bacterial surface antigen (D15)" evidence="12">
    <location>
        <begin position="314"/>
        <end position="593"/>
    </location>
</feature>
<dbReference type="Pfam" id="PF17243">
    <property type="entry name" value="POTRA_TamA_1"/>
    <property type="match status" value="1"/>
</dbReference>
<dbReference type="InterPro" id="IPR000184">
    <property type="entry name" value="Bac_surfAg_D15"/>
</dbReference>
<feature type="chain" id="PRO_5015731706" description="Translocation and assembly module subunit TamA" evidence="11">
    <location>
        <begin position="21"/>
        <end position="596"/>
    </location>
</feature>
<dbReference type="EMBL" id="QAON01000003">
    <property type="protein sequence ID" value="PTQ90467.1"/>
    <property type="molecule type" value="Genomic_DNA"/>
</dbReference>
<dbReference type="InterPro" id="IPR035243">
    <property type="entry name" value="TamA_POTRA_Dom_1"/>
</dbReference>
<evidence type="ECO:0000259" key="13">
    <source>
        <dbReference type="Pfam" id="PF07244"/>
    </source>
</evidence>
<dbReference type="OrthoDB" id="9814535at2"/>
<feature type="domain" description="TamA POTRA" evidence="14">
    <location>
        <begin position="45"/>
        <end position="112"/>
    </location>
</feature>
<evidence type="ECO:0000259" key="14">
    <source>
        <dbReference type="Pfam" id="PF17243"/>
    </source>
</evidence>
<evidence type="ECO:0000256" key="4">
    <source>
        <dbReference type="ARBA" id="ARBA00022452"/>
    </source>
</evidence>
<feature type="signal peptide" evidence="11">
    <location>
        <begin position="1"/>
        <end position="20"/>
    </location>
</feature>
<evidence type="ECO:0000256" key="10">
    <source>
        <dbReference type="ARBA" id="ARBA00093548"/>
    </source>
</evidence>
<comment type="subunit">
    <text evidence="10">Interacts with TamB to form the translocation and assembly module (TAM).</text>
</comment>
<dbReference type="Proteomes" id="UP000244223">
    <property type="component" value="Unassembled WGS sequence"/>
</dbReference>
<evidence type="ECO:0000256" key="11">
    <source>
        <dbReference type="SAM" id="SignalP"/>
    </source>
</evidence>
<dbReference type="GO" id="GO:0009306">
    <property type="term" value="P:protein secretion"/>
    <property type="evidence" value="ECO:0007669"/>
    <property type="project" value="TreeGrafter"/>
</dbReference>
<keyword evidence="5" id="KW-0812">Transmembrane</keyword>
<reference evidence="15 16" key="1">
    <citation type="submission" date="2018-04" db="EMBL/GenBank/DDBJ databases">
        <title>Genomic Encyclopedia of Archaeal and Bacterial Type Strains, Phase II (KMG-II): from individual species to whole genera.</title>
        <authorList>
            <person name="Goeker M."/>
        </authorList>
    </citation>
    <scope>NUCLEOTIDE SEQUENCE [LARGE SCALE GENOMIC DNA]</scope>
    <source>
        <strain evidence="15 16">DSM 5822</strain>
    </source>
</reference>
<evidence type="ECO:0000256" key="8">
    <source>
        <dbReference type="ARBA" id="ARBA00023237"/>
    </source>
</evidence>
<dbReference type="Pfam" id="PF07244">
    <property type="entry name" value="POTRA"/>
    <property type="match status" value="2"/>
</dbReference>
<organism evidence="15 16">
    <name type="scientific">Agitococcus lubricus</name>
    <dbReference type="NCBI Taxonomy" id="1077255"/>
    <lineage>
        <taxon>Bacteria</taxon>
        <taxon>Pseudomonadati</taxon>
        <taxon>Pseudomonadota</taxon>
        <taxon>Gammaproteobacteria</taxon>
        <taxon>Moraxellales</taxon>
        <taxon>Moraxellaceae</taxon>
        <taxon>Agitococcus</taxon>
    </lineage>
</organism>
<accession>A0A2T5J209</accession>